<protein>
    <recommendedName>
        <fullName evidence="4">UL36 very large tegument protein</fullName>
    </recommendedName>
</protein>
<organism evidence="2 3">
    <name type="scientific">Streptomyces venezuelae</name>
    <dbReference type="NCBI Taxonomy" id="54571"/>
    <lineage>
        <taxon>Bacteria</taxon>
        <taxon>Bacillati</taxon>
        <taxon>Actinomycetota</taxon>
        <taxon>Actinomycetes</taxon>
        <taxon>Kitasatosporales</taxon>
        <taxon>Streptomycetaceae</taxon>
        <taxon>Streptomyces</taxon>
    </lineage>
</organism>
<evidence type="ECO:0000313" key="3">
    <source>
        <dbReference type="Proteomes" id="UP000325211"/>
    </source>
</evidence>
<gene>
    <name evidence="2" type="ORF">DEJ50_05880</name>
</gene>
<feature type="compositionally biased region" description="Low complexity" evidence="1">
    <location>
        <begin position="294"/>
        <end position="316"/>
    </location>
</feature>
<sequence length="523" mass="53677">METATSLDGATAIDRLAAHLRRLTTHLDPGSGWYGEFLRRDPEGMRACLNGSAMPPWDVLESLFQDLAAVAGEEFTARAAARAAELRQAAVAEYDRLPGGAEELRSLLASAGAQRAASEAALHALSARLERSADPAESEFLTGEYSWTQDDLARAAARCRDLAQRLAALATPPPVASGPVAPPPAASPPVASWSVVPPPVVSPSADPSPAPSRPLASPPTASPGVPAPPVPAPWPAAGPDPDPDAGSLPGVPRQRPGQEAAGDGGDGGSRPAPVPGGRRLRGAARRSGGGARYGGAPAAGAVVPELPHQQQPQAAPRGARYGRPDPAPEEPGPAPAQPPAAAPAPAELAVPRLVAELIGLRGQGRTGEAHVLLCEAAAWPAQRLPLLAGELERAGLAPDWATLLWEAAATLPPERLSAAATALGAAGREPDRGRLLREGVARPAAEIAEAVLALGAAGRTGEAEALLDAFVRARPAEEAARLARRDPDRLAPWLLETAGAVSARCHRDLVHALRVAGLKNERN</sequence>
<name>A0A5P2CY90_STRVZ</name>
<dbReference type="OrthoDB" id="4336488at2"/>
<dbReference type="Proteomes" id="UP000325211">
    <property type="component" value="Chromosome"/>
</dbReference>
<dbReference type="EMBL" id="CP029190">
    <property type="protein sequence ID" value="QES47423.1"/>
    <property type="molecule type" value="Genomic_DNA"/>
</dbReference>
<dbReference type="RefSeq" id="WP_150206532.1">
    <property type="nucleotide sequence ID" value="NZ_CP029190.1"/>
</dbReference>
<evidence type="ECO:0008006" key="4">
    <source>
        <dbReference type="Google" id="ProtNLM"/>
    </source>
</evidence>
<evidence type="ECO:0000256" key="1">
    <source>
        <dbReference type="SAM" id="MobiDB-lite"/>
    </source>
</evidence>
<feature type="region of interest" description="Disordered" evidence="1">
    <location>
        <begin position="172"/>
        <end position="191"/>
    </location>
</feature>
<dbReference type="AlphaFoldDB" id="A0A5P2CY90"/>
<feature type="compositionally biased region" description="Pro residues" evidence="1">
    <location>
        <begin position="172"/>
        <end position="187"/>
    </location>
</feature>
<feature type="region of interest" description="Disordered" evidence="1">
    <location>
        <begin position="200"/>
        <end position="345"/>
    </location>
</feature>
<reference evidence="2 3" key="1">
    <citation type="submission" date="2018-05" db="EMBL/GenBank/DDBJ databases">
        <title>Streptomyces venezuelae.</title>
        <authorList>
            <person name="Kim W."/>
            <person name="Lee N."/>
            <person name="Cho B.-K."/>
        </authorList>
    </citation>
    <scope>NUCLEOTIDE SEQUENCE [LARGE SCALE GENOMIC DNA]</scope>
    <source>
        <strain evidence="2 3">ATCC 21782</strain>
    </source>
</reference>
<feature type="compositionally biased region" description="Pro residues" evidence="1">
    <location>
        <begin position="329"/>
        <end position="342"/>
    </location>
</feature>
<feature type="compositionally biased region" description="Pro residues" evidence="1">
    <location>
        <begin position="200"/>
        <end position="240"/>
    </location>
</feature>
<accession>A0A5P2CY90</accession>
<proteinExistence type="predicted"/>
<evidence type="ECO:0000313" key="2">
    <source>
        <dbReference type="EMBL" id="QES47423.1"/>
    </source>
</evidence>